<dbReference type="Gene3D" id="3.20.20.140">
    <property type="entry name" value="Metal-dependent hydrolases"/>
    <property type="match status" value="1"/>
</dbReference>
<evidence type="ECO:0000256" key="1">
    <source>
        <dbReference type="ARBA" id="ARBA00006745"/>
    </source>
</evidence>
<name>A0A1N6J0P0_9BURK</name>
<keyword evidence="5" id="KW-1185">Reference proteome</keyword>
<dbReference type="InterPro" id="IPR006680">
    <property type="entry name" value="Amidohydro-rel"/>
</dbReference>
<dbReference type="Pfam" id="PF01979">
    <property type="entry name" value="Amidohydro_1"/>
    <property type="match status" value="1"/>
</dbReference>
<dbReference type="PANTHER" id="PTHR43794">
    <property type="entry name" value="AMINOHYDROLASE SSNA-RELATED"/>
    <property type="match status" value="1"/>
</dbReference>
<dbReference type="SUPFAM" id="SSF51338">
    <property type="entry name" value="Composite domain of metallo-dependent hydrolases"/>
    <property type="match status" value="1"/>
</dbReference>
<keyword evidence="2" id="KW-0378">Hydrolase</keyword>
<reference evidence="4 5" key="1">
    <citation type="submission" date="2016-11" db="EMBL/GenBank/DDBJ databases">
        <authorList>
            <person name="Jaros S."/>
            <person name="Januszkiewicz K."/>
            <person name="Wedrychowicz H."/>
        </authorList>
    </citation>
    <scope>NUCLEOTIDE SEQUENCE [LARGE SCALE GENOMIC DNA]</scope>
    <source>
        <strain evidence="4 5">GAS95</strain>
    </source>
</reference>
<dbReference type="RefSeq" id="WP_171991634.1">
    <property type="nucleotide sequence ID" value="NZ_FSRU01000001.1"/>
</dbReference>
<evidence type="ECO:0000313" key="5">
    <source>
        <dbReference type="Proteomes" id="UP000185151"/>
    </source>
</evidence>
<sequence length="493" mass="52854">MTAGVDTQVLRVGRLLTAPGRHAPSGPSAIHVRDGRVAAIEALPHDATDRSRSLIALPAPVNAHDHGRGLRTLAFGAADGPLETWIAALAREPRVDPYLRAAVAFAGLAEGGICAANHCHNTQNSQALYEEAVGVAKAAYDVGIRVAFAVPFAGANPTVYGNLGALLARLPEDDRAVLLATQRPSRTLADNLALTERIAALQHPWFSVQYGPVGPQWVDHATLEAVARASAETGRRVHMHLFETRQQREWADARYGPGGLIAYLAGIGMLSARLTVAHGVWLTPDECDVLARYNVTVSINTSSNLRLQSGIAPLASMIERGVRFGIGLDGMALDDDDDMLREMRLLRHVQQTQSHATLSIGELFDAACRHGRSTVVSDGGGSIEVGAPADILIVDTTRIFRDRLNDSDEGLLDLLLARLTKADIATLVVAGRTIVERGQCCSVSRSALEQALLNDARRAREIAPLQPADTARLTRLHTALGDFYACGCHRKPD</sequence>
<evidence type="ECO:0000313" key="4">
    <source>
        <dbReference type="EMBL" id="SIO37880.1"/>
    </source>
</evidence>
<dbReference type="Proteomes" id="UP000185151">
    <property type="component" value="Unassembled WGS sequence"/>
</dbReference>
<proteinExistence type="inferred from homology"/>
<organism evidence="4 5">
    <name type="scientific">Paraburkholderia phenazinium</name>
    <dbReference type="NCBI Taxonomy" id="60549"/>
    <lineage>
        <taxon>Bacteria</taxon>
        <taxon>Pseudomonadati</taxon>
        <taxon>Pseudomonadota</taxon>
        <taxon>Betaproteobacteria</taxon>
        <taxon>Burkholderiales</taxon>
        <taxon>Burkholderiaceae</taxon>
        <taxon>Paraburkholderia</taxon>
    </lineage>
</organism>
<dbReference type="InterPro" id="IPR032466">
    <property type="entry name" value="Metal_Hydrolase"/>
</dbReference>
<dbReference type="AlphaFoldDB" id="A0A1N6J0P0"/>
<evidence type="ECO:0000259" key="3">
    <source>
        <dbReference type="Pfam" id="PF01979"/>
    </source>
</evidence>
<dbReference type="InterPro" id="IPR050287">
    <property type="entry name" value="MTA/SAH_deaminase"/>
</dbReference>
<evidence type="ECO:0000256" key="2">
    <source>
        <dbReference type="ARBA" id="ARBA00022801"/>
    </source>
</evidence>
<dbReference type="GO" id="GO:0016810">
    <property type="term" value="F:hydrolase activity, acting on carbon-nitrogen (but not peptide) bonds"/>
    <property type="evidence" value="ECO:0007669"/>
    <property type="project" value="InterPro"/>
</dbReference>
<dbReference type="InterPro" id="IPR011059">
    <property type="entry name" value="Metal-dep_hydrolase_composite"/>
</dbReference>
<dbReference type="SUPFAM" id="SSF51556">
    <property type="entry name" value="Metallo-dependent hydrolases"/>
    <property type="match status" value="1"/>
</dbReference>
<protein>
    <submittedName>
        <fullName evidence="4">Cytosine/adenosine deaminase</fullName>
    </submittedName>
</protein>
<comment type="similarity">
    <text evidence="1">Belongs to the metallo-dependent hydrolases superfamily. ATZ/TRZ family.</text>
</comment>
<gene>
    <name evidence="4" type="ORF">SAMN05444165_2679</name>
</gene>
<feature type="domain" description="Amidohydrolase-related" evidence="3">
    <location>
        <begin position="55"/>
        <end position="432"/>
    </location>
</feature>
<dbReference type="PANTHER" id="PTHR43794:SF11">
    <property type="entry name" value="AMIDOHYDROLASE-RELATED DOMAIN-CONTAINING PROTEIN"/>
    <property type="match status" value="1"/>
</dbReference>
<dbReference type="EMBL" id="FSRU01000001">
    <property type="protein sequence ID" value="SIO37880.1"/>
    <property type="molecule type" value="Genomic_DNA"/>
</dbReference>
<accession>A0A1N6J0P0</accession>